<reference evidence="1 2" key="1">
    <citation type="journal article" date="2019" name="Sci. Rep.">
        <title>Orb-weaving spider Araneus ventricosus genome elucidates the spidroin gene catalogue.</title>
        <authorList>
            <person name="Kono N."/>
            <person name="Nakamura H."/>
            <person name="Ohtoshi R."/>
            <person name="Moran D.A.P."/>
            <person name="Shinohara A."/>
            <person name="Yoshida Y."/>
            <person name="Fujiwara M."/>
            <person name="Mori M."/>
            <person name="Tomita M."/>
            <person name="Arakawa K."/>
        </authorList>
    </citation>
    <scope>NUCLEOTIDE SEQUENCE [LARGE SCALE GENOMIC DNA]</scope>
</reference>
<dbReference type="Proteomes" id="UP000499080">
    <property type="component" value="Unassembled WGS sequence"/>
</dbReference>
<sequence>MYKTPGTGYVETITRPKSSSYVKRRALPAAHPGGGDFHGTLVRQRSPQGTYHLVTYCRVELDAPSAESDLPGAFCEVLDTHDAKHLETLCRHPNQLLWRCGKNALTLLLSSPSTGMLHSRTTVLRSNGLNLSRAKSGPLGTSGIRGTIKSFSHESFTF</sequence>
<dbReference type="AlphaFoldDB" id="A0A4Y2PJC9"/>
<evidence type="ECO:0000313" key="2">
    <source>
        <dbReference type="Proteomes" id="UP000499080"/>
    </source>
</evidence>
<accession>A0A4Y2PJC9</accession>
<gene>
    <name evidence="1" type="ORF">AVEN_258849_1</name>
</gene>
<organism evidence="1 2">
    <name type="scientific">Araneus ventricosus</name>
    <name type="common">Orbweaver spider</name>
    <name type="synonym">Epeira ventricosa</name>
    <dbReference type="NCBI Taxonomy" id="182803"/>
    <lineage>
        <taxon>Eukaryota</taxon>
        <taxon>Metazoa</taxon>
        <taxon>Ecdysozoa</taxon>
        <taxon>Arthropoda</taxon>
        <taxon>Chelicerata</taxon>
        <taxon>Arachnida</taxon>
        <taxon>Araneae</taxon>
        <taxon>Araneomorphae</taxon>
        <taxon>Entelegynae</taxon>
        <taxon>Araneoidea</taxon>
        <taxon>Araneidae</taxon>
        <taxon>Araneus</taxon>
    </lineage>
</organism>
<evidence type="ECO:0000313" key="1">
    <source>
        <dbReference type="EMBL" id="GBN51222.1"/>
    </source>
</evidence>
<protein>
    <submittedName>
        <fullName evidence="1">Uncharacterized protein</fullName>
    </submittedName>
</protein>
<dbReference type="EMBL" id="BGPR01011416">
    <property type="protein sequence ID" value="GBN51222.1"/>
    <property type="molecule type" value="Genomic_DNA"/>
</dbReference>
<proteinExistence type="predicted"/>
<keyword evidence="2" id="KW-1185">Reference proteome</keyword>
<comment type="caution">
    <text evidence="1">The sequence shown here is derived from an EMBL/GenBank/DDBJ whole genome shotgun (WGS) entry which is preliminary data.</text>
</comment>
<name>A0A4Y2PJC9_ARAVE</name>